<evidence type="ECO:0000313" key="4">
    <source>
        <dbReference type="EMBL" id="MCR0233722.1"/>
    </source>
</evidence>
<sequence>MSYTFVRVINNNAIVGADRKGEEVILLGKGIGVRCIKHRRYIVASSLIEKVFVVEKKANERYVEELIKSIPFPYIDTVNKVVALAERLLNYNFKDQLFLTLLDHISFSVRRLQAHEDIQNPLLQEIRQFYPKEYDAAQQAVELINQELHVHFDENEAAFIAFHLINAMSSYGHSLNKKMTIIMSELTDIIQDTFQIELDEQSIYYTRFITHLKYFLGRVLNDRHENSFLREEQNMHELVKEKYQSEWECALHIREHLKQKYRVDTSDEELGYLTMHIVPMLTKRK</sequence>
<dbReference type="SMART" id="SM01061">
    <property type="entry name" value="CAT_RBD"/>
    <property type="match status" value="1"/>
</dbReference>
<dbReference type="GO" id="GO:0003723">
    <property type="term" value="F:RNA binding"/>
    <property type="evidence" value="ECO:0007669"/>
    <property type="project" value="InterPro"/>
</dbReference>
<dbReference type="Pfam" id="PF03123">
    <property type="entry name" value="CAT_RBD"/>
    <property type="match status" value="1"/>
</dbReference>
<dbReference type="PANTHER" id="PTHR30185">
    <property type="entry name" value="CRYPTIC BETA-GLUCOSIDE BGL OPERON ANTITERMINATOR"/>
    <property type="match status" value="1"/>
</dbReference>
<dbReference type="RefSeq" id="WP_008818351.1">
    <property type="nucleotide sequence ID" value="NZ_AP025565.1"/>
</dbReference>
<dbReference type="EMBL" id="JAKTMA010000022">
    <property type="protein sequence ID" value="MCR0233722.1"/>
    <property type="molecule type" value="Genomic_DNA"/>
</dbReference>
<dbReference type="PANTHER" id="PTHR30185:SF15">
    <property type="entry name" value="CRYPTIC BETA-GLUCOSIDE BGL OPERON ANTITERMINATOR"/>
    <property type="match status" value="1"/>
</dbReference>
<proteinExistence type="predicted"/>
<dbReference type="Pfam" id="PF00874">
    <property type="entry name" value="PRD"/>
    <property type="match status" value="2"/>
</dbReference>
<reference evidence="4" key="2">
    <citation type="journal article" date="2022" name="Clin. Infect. Dis.">
        <title>Association between Clostridium innocuum and antibiotic-associated diarrhea in adults and children: A cross-sectional study and comparative genomics analysis.</title>
        <authorList>
            <person name="Cherny K.E."/>
            <person name="Muscat E.B."/>
            <person name="Balaji A."/>
            <person name="Mukherjee J."/>
            <person name="Ozer E.A."/>
            <person name="Angarone M.P."/>
            <person name="Hauser A.R."/>
            <person name="Sichel J.S."/>
            <person name="Amponsah E."/>
            <person name="Kociolek L.K."/>
        </authorList>
    </citation>
    <scope>NUCLEOTIDE SEQUENCE</scope>
    <source>
        <strain evidence="4">NU1-AC-029v</strain>
    </source>
</reference>
<name>A0A099I8Y3_CLOIN</name>
<organism evidence="3 5">
    <name type="scientific">Clostridium innocuum</name>
    <dbReference type="NCBI Taxonomy" id="1522"/>
    <lineage>
        <taxon>Bacteria</taxon>
        <taxon>Bacillati</taxon>
        <taxon>Bacillota</taxon>
        <taxon>Clostridia</taxon>
        <taxon>Eubacteriales</taxon>
        <taxon>Clostridiaceae</taxon>
        <taxon>Clostridium</taxon>
    </lineage>
</organism>
<dbReference type="AlphaFoldDB" id="A0A099I8Y3"/>
<dbReference type="SUPFAM" id="SSF63520">
    <property type="entry name" value="PTS-regulatory domain, PRD"/>
    <property type="match status" value="2"/>
</dbReference>
<dbReference type="Gene3D" id="2.30.24.10">
    <property type="entry name" value="CAT RNA-binding domain"/>
    <property type="match status" value="1"/>
</dbReference>
<dbReference type="EMBL" id="JQIF01000016">
    <property type="protein sequence ID" value="KGJ54419.1"/>
    <property type="molecule type" value="Genomic_DNA"/>
</dbReference>
<dbReference type="SUPFAM" id="SSF50151">
    <property type="entry name" value="SacY-like RNA-binding domain"/>
    <property type="match status" value="1"/>
</dbReference>
<evidence type="ECO:0000313" key="3">
    <source>
        <dbReference type="EMBL" id="KGJ54419.1"/>
    </source>
</evidence>
<evidence type="ECO:0000256" key="1">
    <source>
        <dbReference type="ARBA" id="ARBA00022737"/>
    </source>
</evidence>
<protein>
    <submittedName>
        <fullName evidence="4">PRD domain-containing protein</fullName>
    </submittedName>
    <submittedName>
        <fullName evidence="3">Transcription antiterminator LicT</fullName>
    </submittedName>
</protein>
<dbReference type="Gene3D" id="1.10.1790.10">
    <property type="entry name" value="PRD domain"/>
    <property type="match status" value="2"/>
</dbReference>
<accession>A0A099I8Y3</accession>
<dbReference type="InterPro" id="IPR004341">
    <property type="entry name" value="CAT_RNA-bd_dom"/>
</dbReference>
<evidence type="ECO:0000313" key="5">
    <source>
        <dbReference type="Proteomes" id="UP000030008"/>
    </source>
</evidence>
<feature type="domain" description="PRD" evidence="2">
    <location>
        <begin position="69"/>
        <end position="174"/>
    </location>
</feature>
<dbReference type="InterPro" id="IPR050661">
    <property type="entry name" value="BglG_antiterminators"/>
</dbReference>
<gene>
    <name evidence="3" type="ORF">CIAN88_03525</name>
    <name evidence="4" type="ORF">MKC95_13190</name>
</gene>
<evidence type="ECO:0000259" key="2">
    <source>
        <dbReference type="PROSITE" id="PS51372"/>
    </source>
</evidence>
<reference evidence="3 5" key="1">
    <citation type="submission" date="2014-08" db="EMBL/GenBank/DDBJ databases">
        <title>Clostridium innocuum, an unnegligible vancomycin-resistant pathogen causing extra-intestinal infections.</title>
        <authorList>
            <person name="Feng Y."/>
            <person name="Chiu C.-H."/>
        </authorList>
    </citation>
    <scope>NUCLEOTIDE SEQUENCE [LARGE SCALE GENOMIC DNA]</scope>
    <source>
        <strain evidence="3 5">AN88</strain>
    </source>
</reference>
<dbReference type="InterPro" id="IPR036634">
    <property type="entry name" value="PRD_sf"/>
</dbReference>
<dbReference type="Proteomes" id="UP000030008">
    <property type="component" value="Unassembled WGS sequence"/>
</dbReference>
<comment type="caution">
    <text evidence="3">The sequence shown here is derived from an EMBL/GenBank/DDBJ whole genome shotgun (WGS) entry which is preliminary data.</text>
</comment>
<dbReference type="PROSITE" id="PS51372">
    <property type="entry name" value="PRD_2"/>
    <property type="match status" value="2"/>
</dbReference>
<keyword evidence="1" id="KW-0677">Repeat</keyword>
<dbReference type="Proteomes" id="UP001203972">
    <property type="component" value="Unassembled WGS sequence"/>
</dbReference>
<dbReference type="InterPro" id="IPR036650">
    <property type="entry name" value="CAT_RNA-bd_dom_sf"/>
</dbReference>
<dbReference type="InterPro" id="IPR011608">
    <property type="entry name" value="PRD"/>
</dbReference>
<dbReference type="GO" id="GO:0006355">
    <property type="term" value="P:regulation of DNA-templated transcription"/>
    <property type="evidence" value="ECO:0007669"/>
    <property type="project" value="InterPro"/>
</dbReference>
<feature type="domain" description="PRD" evidence="2">
    <location>
        <begin position="175"/>
        <end position="285"/>
    </location>
</feature>